<sequence>MEKWDLEKPAKRLIESHLAAALIAGEDKLLECLPAESPPTKHLPAAMEALDAYCSGDLTALGAALVRIPIVSPYRDLRLFFKSQMEGDGSAIAGKIKPSSPFAVLFSALQDLPDQPLPFLQFLREEAEGTACLAAQFHGLSPAVFRFFRTTTIENMDYTKFVARVVRKLDQYEPQTIRRFCETAIVIDRKWFSRCRDAFGFNQKEALRFEARALEQHDLFGARKKWEEYLEALEGSISQDRLLKYRVRIYVHLARLFHKRLVLEEPDDWEDMDPWDDELDEGEDSFQKKAHLEALSLLEQAFRLKSDDPEIALELLNRLSDLTNTPESHHKAHRQRRRTLLRESYKCFPDHPEIQAKALDDAIEREAWKTVAKIAKTQLARDPINHALRLKLIEAHCAHGLKMVKAKKYDLAAKELDQSREYQRATVGKYMILLLDIVLSSRRGELEKAKADLNLAIDRCRNEPQTLFPFLVLFRNHGLKSRFKAQDEAILSAIRTSTPEPKAIMQLVDWMKRDHDPQVVPKILNLVSSPLSAFFSKAAKLAYSKAELAQLCELWEDLDAVKLMEQYAKEGETRFGAPLFTYYRFSGRAREFAKPLTNREVKALFAAYERAFEAGNDPAEAPLYRLIEELELAPRFMQETKNPAILEVMSAVDEFLEAMPFPEDMDLDSMDPEDAIAMLAQIMEAEGVDWDEP</sequence>
<evidence type="ECO:0000313" key="1">
    <source>
        <dbReference type="EMBL" id="QTD48199.1"/>
    </source>
</evidence>
<keyword evidence="2" id="KW-1185">Reference proteome</keyword>
<dbReference type="AlphaFoldDB" id="A0A8A4TDN0"/>
<protein>
    <recommendedName>
        <fullName evidence="3">Tetratricopeptide repeat protein</fullName>
    </recommendedName>
</protein>
<dbReference type="KEGG" id="scor:J3U87_21650"/>
<organism evidence="1 2">
    <name type="scientific">Sulfidibacter corallicola</name>
    <dbReference type="NCBI Taxonomy" id="2818388"/>
    <lineage>
        <taxon>Bacteria</taxon>
        <taxon>Pseudomonadati</taxon>
        <taxon>Acidobacteriota</taxon>
        <taxon>Holophagae</taxon>
        <taxon>Acanthopleuribacterales</taxon>
        <taxon>Acanthopleuribacteraceae</taxon>
        <taxon>Sulfidibacter</taxon>
    </lineage>
</organism>
<gene>
    <name evidence="1" type="ORF">J3U87_21650</name>
</gene>
<evidence type="ECO:0000313" key="2">
    <source>
        <dbReference type="Proteomes" id="UP000663929"/>
    </source>
</evidence>
<evidence type="ECO:0008006" key="3">
    <source>
        <dbReference type="Google" id="ProtNLM"/>
    </source>
</evidence>
<name>A0A8A4TDN0_SULCO</name>
<accession>A0A8A4TDN0</accession>
<dbReference type="EMBL" id="CP071793">
    <property type="protein sequence ID" value="QTD48199.1"/>
    <property type="molecule type" value="Genomic_DNA"/>
</dbReference>
<proteinExistence type="predicted"/>
<dbReference type="Proteomes" id="UP000663929">
    <property type="component" value="Chromosome"/>
</dbReference>
<reference evidence="1" key="1">
    <citation type="submission" date="2021-03" db="EMBL/GenBank/DDBJ databases">
        <title>Acanthopleuribacteraceae sp. M133.</title>
        <authorList>
            <person name="Wang G."/>
        </authorList>
    </citation>
    <scope>NUCLEOTIDE SEQUENCE</scope>
    <source>
        <strain evidence="1">M133</strain>
    </source>
</reference>
<dbReference type="RefSeq" id="WP_237377857.1">
    <property type="nucleotide sequence ID" value="NZ_CP071793.1"/>
</dbReference>